<keyword evidence="4 5" id="KW-0648">Protein biosynthesis</keyword>
<accession>A0A8J8SAN2</accession>
<dbReference type="PANTHER" id="PTHR15239">
    <property type="entry name" value="NUCLEAR EXPORT MEDIATOR FACTOR NEMF"/>
    <property type="match status" value="1"/>
</dbReference>
<keyword evidence="2 5" id="KW-0699">rRNA-binding</keyword>
<name>A0A8J8SAN2_9FIRM</name>
<dbReference type="GO" id="GO:0000049">
    <property type="term" value="F:tRNA binding"/>
    <property type="evidence" value="ECO:0007669"/>
    <property type="project" value="UniProtKB-UniRule"/>
</dbReference>
<dbReference type="InterPro" id="IPR043682">
    <property type="entry name" value="RqcH_bacterial"/>
</dbReference>
<dbReference type="GO" id="GO:0019843">
    <property type="term" value="F:rRNA binding"/>
    <property type="evidence" value="ECO:0007669"/>
    <property type="project" value="UniProtKB-UniRule"/>
</dbReference>
<dbReference type="EMBL" id="CP058561">
    <property type="protein sequence ID" value="QUH27446.1"/>
    <property type="molecule type" value="Genomic_DNA"/>
</dbReference>
<organism evidence="7 8">
    <name type="scientific">Vallitalea guaymasensis</name>
    <dbReference type="NCBI Taxonomy" id="1185412"/>
    <lineage>
        <taxon>Bacteria</taxon>
        <taxon>Bacillati</taxon>
        <taxon>Bacillota</taxon>
        <taxon>Clostridia</taxon>
        <taxon>Lachnospirales</taxon>
        <taxon>Vallitaleaceae</taxon>
        <taxon>Vallitalea</taxon>
    </lineage>
</organism>
<dbReference type="FunFam" id="2.30.310.10:FF:000004">
    <property type="entry name" value="Fibronectin-binding protein A"/>
    <property type="match status" value="1"/>
</dbReference>
<dbReference type="GO" id="GO:0072344">
    <property type="term" value="P:rescue of stalled ribosome"/>
    <property type="evidence" value="ECO:0007669"/>
    <property type="project" value="UniProtKB-UniRule"/>
</dbReference>
<proteinExistence type="inferred from homology"/>
<evidence type="ECO:0000313" key="8">
    <source>
        <dbReference type="Proteomes" id="UP000677305"/>
    </source>
</evidence>
<feature type="domain" description="NFACT RNA-binding" evidence="6">
    <location>
        <begin position="461"/>
        <end position="555"/>
    </location>
</feature>
<protein>
    <recommendedName>
        <fullName evidence="5">Rqc2 homolog RqcH</fullName>
        <shortName evidence="5">RqcH</shortName>
    </recommendedName>
</protein>
<comment type="similarity">
    <text evidence="5">Belongs to the NEMF family.</text>
</comment>
<dbReference type="Pfam" id="PF05670">
    <property type="entry name" value="NFACT-R_1"/>
    <property type="match status" value="1"/>
</dbReference>
<dbReference type="GO" id="GO:1990112">
    <property type="term" value="C:RQC complex"/>
    <property type="evidence" value="ECO:0007669"/>
    <property type="project" value="TreeGrafter"/>
</dbReference>
<keyword evidence="8" id="KW-1185">Reference proteome</keyword>
<dbReference type="PANTHER" id="PTHR15239:SF6">
    <property type="entry name" value="RIBOSOME QUALITY CONTROL COMPLEX SUBUNIT NEMF"/>
    <property type="match status" value="1"/>
</dbReference>
<dbReference type="HAMAP" id="MF_00844_B">
    <property type="entry name" value="RqcH_B"/>
    <property type="match status" value="1"/>
</dbReference>
<dbReference type="InterPro" id="IPR008532">
    <property type="entry name" value="NFACT_RNA-bd"/>
</dbReference>
<keyword evidence="3 5" id="KW-0694">RNA-binding</keyword>
<sequence>MALDGIVISNIVYELNQLITGGRIDKIYQPENDELIISIRNNKNSYKLLLSALANMPRIHLTEVPKKNPLNPPNFCMLLRKHIIGGKILKVIQPNFERIVEIHLEHLNELGDLCVKKLIIEIMGRHSNIIFCEENDRILDSIKHVSLNVSSVREVLPNRIYTYPPAKNKINPLDNITSEDFIAILNDKNTIIHKALYFTFNGISPVISEEICYRAGINSSTPTSELTDSDFTNIYTTFESLMNLIEKGDYTPNIITDEEGTYKEFSSIELSSYGGDYESIDYESISHVLDSYYAKSSNTSRISQKSSDIKKVIATNLERCYKKLDLQLKQIKDTESRDKYKIKGELITANIYAIKEGDKELKAFNYYTNEDTTISLKPNLSPSENAAKYYNRYNKLKRTFHALTEHIKDTKSEISHLESIQNSLNFVEAEEDLQLIRTELMEYGYLRFRKNKNKKALQKSKPFHYKSSDGFDIYVGKNNLQNDELTMKTATANDWWFHTKEVPGSHVIVKTNGRELSDTAYEEAAALAAYYSKANNSTKVAVDYTLRKHIKKPAGSVPGYVIYHTNYSMYVNPSDEKVTLI</sequence>
<reference evidence="7 8" key="1">
    <citation type="submission" date="2020-07" db="EMBL/GenBank/DDBJ databases">
        <title>Vallitalea guaymasensis genome.</title>
        <authorList>
            <person name="Postec A."/>
        </authorList>
    </citation>
    <scope>NUCLEOTIDE SEQUENCE [LARGE SCALE GENOMIC DNA]</scope>
    <source>
        <strain evidence="7 8">Ra1766G1</strain>
    </source>
</reference>
<dbReference type="Pfam" id="PF05833">
    <property type="entry name" value="NFACT_N"/>
    <property type="match status" value="1"/>
</dbReference>
<evidence type="ECO:0000256" key="4">
    <source>
        <dbReference type="ARBA" id="ARBA00022917"/>
    </source>
</evidence>
<dbReference type="InterPro" id="IPR010979">
    <property type="entry name" value="Ribosomal_uS13-like_H2TH"/>
</dbReference>
<evidence type="ECO:0000256" key="2">
    <source>
        <dbReference type="ARBA" id="ARBA00022730"/>
    </source>
</evidence>
<dbReference type="AlphaFoldDB" id="A0A8J8SAN2"/>
<dbReference type="KEGG" id="vgu:HYG85_00325"/>
<evidence type="ECO:0000259" key="6">
    <source>
        <dbReference type="Pfam" id="PF05670"/>
    </source>
</evidence>
<dbReference type="InterPro" id="IPR051608">
    <property type="entry name" value="RQC_Subunit_NEMF"/>
</dbReference>
<dbReference type="Gene3D" id="1.10.8.50">
    <property type="match status" value="1"/>
</dbReference>
<evidence type="ECO:0000256" key="1">
    <source>
        <dbReference type="ARBA" id="ARBA00022555"/>
    </source>
</evidence>
<dbReference type="SUPFAM" id="SSF46946">
    <property type="entry name" value="S13-like H2TH domain"/>
    <property type="match status" value="1"/>
</dbReference>
<dbReference type="GO" id="GO:0043023">
    <property type="term" value="F:ribosomal large subunit binding"/>
    <property type="evidence" value="ECO:0007669"/>
    <property type="project" value="UniProtKB-UniRule"/>
</dbReference>
<dbReference type="RefSeq" id="WP_212691824.1">
    <property type="nucleotide sequence ID" value="NZ_CP058561.1"/>
</dbReference>
<gene>
    <name evidence="5" type="primary">rqcH</name>
    <name evidence="7" type="ORF">HYG85_00325</name>
</gene>
<comment type="function">
    <text evidence="5">Key component of the ribosome quality control system (RQC), a ribosome-associated complex that mediates the extraction of incompletely synthesized nascent chains from stalled ribosomes and their subsequent degradation. RqcH recruits Ala-charged tRNA, and with RqcP directs the elongation of stalled nascent chains on 50S ribosomal subunits, leading to non-templated C-terminal alanine extensions (Ala tail). The Ala tail promotes nascent chain degradation. May add between 1 and at least 8 Ala residues. Binds to stalled 50S ribosomal subunits.</text>
</comment>
<dbReference type="Proteomes" id="UP000677305">
    <property type="component" value="Chromosome"/>
</dbReference>
<evidence type="ECO:0000256" key="3">
    <source>
        <dbReference type="ARBA" id="ARBA00022884"/>
    </source>
</evidence>
<keyword evidence="1 5" id="KW-0820">tRNA-binding</keyword>
<evidence type="ECO:0000256" key="5">
    <source>
        <dbReference type="HAMAP-Rule" id="MF_00844"/>
    </source>
</evidence>
<dbReference type="Gene3D" id="2.30.310.10">
    <property type="entry name" value="ibrinogen binding protein from staphylococcus aureus domain"/>
    <property type="match status" value="1"/>
</dbReference>
<evidence type="ECO:0000313" key="7">
    <source>
        <dbReference type="EMBL" id="QUH27446.1"/>
    </source>
</evidence>
<comment type="subunit">
    <text evidence="5">Associates with stalled 50S ribosomal subunits. Binds to RqcP.</text>
</comment>